<gene>
    <name evidence="2" type="ORF">HNR55_000748</name>
</gene>
<keyword evidence="3" id="KW-1185">Reference proteome</keyword>
<sequence length="158" mass="18005">MNDAGLDDFGARFLMMKNFSGFVFCIIFFGGIANAAPSTQDLYNQCSEDFFVSSDIVVCLTGKLAESEKYLAREQKHAMMVLDQWDVEQVYKDAAKKKILESNQEFEKYKRDNCNFSMSLMGGSVSNSHEIYEKACRVSLDLHYIEQIDGDLPFVQSR</sequence>
<evidence type="ECO:0000313" key="3">
    <source>
        <dbReference type="Proteomes" id="UP000578000"/>
    </source>
</evidence>
<dbReference type="Pfam" id="PF07007">
    <property type="entry name" value="LprI"/>
    <property type="match status" value="1"/>
</dbReference>
<reference evidence="2 3" key="1">
    <citation type="submission" date="2020-08" db="EMBL/GenBank/DDBJ databases">
        <title>Genomic Encyclopedia of Type Strains, Phase IV (KMG-IV): sequencing the most valuable type-strain genomes for metagenomic binning, comparative biology and taxonomic classification.</title>
        <authorList>
            <person name="Goeker M."/>
        </authorList>
    </citation>
    <scope>NUCLEOTIDE SEQUENCE [LARGE SCALE GENOMIC DNA]</scope>
    <source>
        <strain evidence="2 3">DSM 4491</strain>
    </source>
</reference>
<dbReference type="RefSeq" id="WP_166111550.1">
    <property type="nucleotide sequence ID" value="NZ_BAABDB010000005.1"/>
</dbReference>
<comment type="caution">
    <text evidence="2">The sequence shown here is derived from an EMBL/GenBank/DDBJ whole genome shotgun (WGS) entry which is preliminary data.</text>
</comment>
<dbReference type="AlphaFoldDB" id="A0A841QC87"/>
<accession>A0A841QC87</accession>
<feature type="domain" description="Lysozyme inhibitor LprI-like N-terminal" evidence="1">
    <location>
        <begin position="55"/>
        <end position="146"/>
    </location>
</feature>
<dbReference type="EMBL" id="JACHIE010000002">
    <property type="protein sequence ID" value="MBB6456181.1"/>
    <property type="molecule type" value="Genomic_DNA"/>
</dbReference>
<proteinExistence type="predicted"/>
<evidence type="ECO:0000259" key="1">
    <source>
        <dbReference type="Pfam" id="PF07007"/>
    </source>
</evidence>
<evidence type="ECO:0000313" key="2">
    <source>
        <dbReference type="EMBL" id="MBB6456181.1"/>
    </source>
</evidence>
<protein>
    <recommendedName>
        <fullName evidence="1">Lysozyme inhibitor LprI-like N-terminal domain-containing protein</fullName>
    </recommendedName>
</protein>
<dbReference type="Proteomes" id="UP000578000">
    <property type="component" value="Unassembled WGS sequence"/>
</dbReference>
<organism evidence="2 3">
    <name type="scientific">Acetobacter lovaniensis</name>
    <dbReference type="NCBI Taxonomy" id="104100"/>
    <lineage>
        <taxon>Bacteria</taxon>
        <taxon>Pseudomonadati</taxon>
        <taxon>Pseudomonadota</taxon>
        <taxon>Alphaproteobacteria</taxon>
        <taxon>Acetobacterales</taxon>
        <taxon>Acetobacteraceae</taxon>
        <taxon>Acetobacter</taxon>
    </lineage>
</organism>
<name>A0A841QC87_9PROT</name>
<dbReference type="InterPro" id="IPR009739">
    <property type="entry name" value="LprI-like_N"/>
</dbReference>